<protein>
    <submittedName>
        <fullName evidence="1">Retrotransposon nucleocapsid protein</fullName>
    </submittedName>
</protein>
<reference evidence="1 2" key="1">
    <citation type="journal article" date="2019" name="Environ. Microbiol.">
        <title>At the nexus of three kingdoms: the genome of the mycorrhizal fungus Gigaspora margarita provides insights into plant, endobacterial and fungal interactions.</title>
        <authorList>
            <person name="Venice F."/>
            <person name="Ghignone S."/>
            <person name="Salvioli di Fossalunga A."/>
            <person name="Amselem J."/>
            <person name="Novero M."/>
            <person name="Xianan X."/>
            <person name="Sedzielewska Toro K."/>
            <person name="Morin E."/>
            <person name="Lipzen A."/>
            <person name="Grigoriev I.V."/>
            <person name="Henrissat B."/>
            <person name="Martin F.M."/>
            <person name="Bonfante P."/>
        </authorList>
    </citation>
    <scope>NUCLEOTIDE SEQUENCE [LARGE SCALE GENOMIC DNA]</scope>
    <source>
        <strain evidence="1 2">BEG34</strain>
    </source>
</reference>
<organism evidence="1 2">
    <name type="scientific">Gigaspora margarita</name>
    <dbReference type="NCBI Taxonomy" id="4874"/>
    <lineage>
        <taxon>Eukaryota</taxon>
        <taxon>Fungi</taxon>
        <taxon>Fungi incertae sedis</taxon>
        <taxon>Mucoromycota</taxon>
        <taxon>Glomeromycotina</taxon>
        <taxon>Glomeromycetes</taxon>
        <taxon>Diversisporales</taxon>
        <taxon>Gigasporaceae</taxon>
        <taxon>Gigaspora</taxon>
    </lineage>
</organism>
<dbReference type="EMBL" id="WTPW01000080">
    <property type="protein sequence ID" value="KAF0550856.1"/>
    <property type="molecule type" value="Genomic_DNA"/>
</dbReference>
<evidence type="ECO:0000313" key="1">
    <source>
        <dbReference type="EMBL" id="KAF0550856.1"/>
    </source>
</evidence>
<evidence type="ECO:0000313" key="2">
    <source>
        <dbReference type="Proteomes" id="UP000439903"/>
    </source>
</evidence>
<dbReference type="AlphaFoldDB" id="A0A8H4B0N5"/>
<dbReference type="Proteomes" id="UP000439903">
    <property type="component" value="Unassembled WGS sequence"/>
</dbReference>
<proteinExistence type="predicted"/>
<dbReference type="OrthoDB" id="2425021at2759"/>
<gene>
    <name evidence="1" type="ORF">F8M41_023850</name>
</gene>
<sequence>MNNSICRAHNKKSYELVYDVTPYSHSAALDHLFKTSFFSKDEISNEFGLENIQESVNNLDDLIENTNSIPIVTTKFSSLNQVSNIETQSNLFNDNHESQDTVYKFC</sequence>
<name>A0A8H4B0N5_GIGMA</name>
<accession>A0A8H4B0N5</accession>
<comment type="caution">
    <text evidence="1">The sequence shown here is derived from an EMBL/GenBank/DDBJ whole genome shotgun (WGS) entry which is preliminary data.</text>
</comment>
<keyword evidence="2" id="KW-1185">Reference proteome</keyword>